<dbReference type="InterPro" id="IPR008972">
    <property type="entry name" value="Cupredoxin"/>
</dbReference>
<feature type="signal peptide" evidence="3">
    <location>
        <begin position="1"/>
        <end position="20"/>
    </location>
</feature>
<name>A0ABV3SPS9_9HYPH</name>
<dbReference type="RefSeq" id="WP_367956661.1">
    <property type="nucleotide sequence ID" value="NZ_JBDPGJ010000006.1"/>
</dbReference>
<evidence type="ECO:0000256" key="1">
    <source>
        <dbReference type="ARBA" id="ARBA00022723"/>
    </source>
</evidence>
<dbReference type="CDD" id="cd13861">
    <property type="entry name" value="CuRO_1_CumA_like"/>
    <property type="match status" value="1"/>
</dbReference>
<dbReference type="InterPro" id="IPR045087">
    <property type="entry name" value="Cu-oxidase_fam"/>
</dbReference>
<dbReference type="CDD" id="cd13885">
    <property type="entry name" value="CuRO_2_CumA_like"/>
    <property type="match status" value="1"/>
</dbReference>
<evidence type="ECO:0000259" key="6">
    <source>
        <dbReference type="Pfam" id="PF07732"/>
    </source>
</evidence>
<evidence type="ECO:0000259" key="5">
    <source>
        <dbReference type="Pfam" id="PF07731"/>
    </source>
</evidence>
<dbReference type="Pfam" id="PF07732">
    <property type="entry name" value="Cu-oxidase_3"/>
    <property type="match status" value="1"/>
</dbReference>
<dbReference type="PANTHER" id="PTHR11709:SF2">
    <property type="entry name" value="MULTICOPPER OXIDASE LPR1"/>
    <property type="match status" value="1"/>
</dbReference>
<keyword evidence="3" id="KW-0732">Signal</keyword>
<dbReference type="InterPro" id="IPR011707">
    <property type="entry name" value="Cu-oxidase-like_N"/>
</dbReference>
<dbReference type="Proteomes" id="UP001556692">
    <property type="component" value="Unassembled WGS sequence"/>
</dbReference>
<keyword evidence="1" id="KW-0479">Metal-binding</keyword>
<reference evidence="7 8" key="1">
    <citation type="submission" date="2024-05" db="EMBL/GenBank/DDBJ databases">
        <authorList>
            <person name="Jiang F."/>
        </authorList>
    </citation>
    <scope>NUCLEOTIDE SEQUENCE [LARGE SCALE GENOMIC DNA]</scope>
    <source>
        <strain evidence="7 8">LZ166</strain>
    </source>
</reference>
<dbReference type="Pfam" id="PF07731">
    <property type="entry name" value="Cu-oxidase_2"/>
    <property type="match status" value="1"/>
</dbReference>
<dbReference type="PROSITE" id="PS51318">
    <property type="entry name" value="TAT"/>
    <property type="match status" value="1"/>
</dbReference>
<evidence type="ECO:0000256" key="3">
    <source>
        <dbReference type="SAM" id="SignalP"/>
    </source>
</evidence>
<organism evidence="7 8">
    <name type="scientific">Aquibium pacificus</name>
    <dbReference type="NCBI Taxonomy" id="3153579"/>
    <lineage>
        <taxon>Bacteria</taxon>
        <taxon>Pseudomonadati</taxon>
        <taxon>Pseudomonadota</taxon>
        <taxon>Alphaproteobacteria</taxon>
        <taxon>Hyphomicrobiales</taxon>
        <taxon>Phyllobacteriaceae</taxon>
        <taxon>Aquibium</taxon>
    </lineage>
</organism>
<dbReference type="Gene3D" id="2.60.40.420">
    <property type="entry name" value="Cupredoxins - blue copper proteins"/>
    <property type="match status" value="3"/>
</dbReference>
<keyword evidence="8" id="KW-1185">Reference proteome</keyword>
<dbReference type="PROSITE" id="PS00079">
    <property type="entry name" value="MULTICOPPER_OXIDASE1"/>
    <property type="match status" value="1"/>
</dbReference>
<keyword evidence="2" id="KW-0560">Oxidoreductase</keyword>
<gene>
    <name evidence="7" type="ORF">ABGN05_24485</name>
</gene>
<sequence length="486" mass="53312">MNSDFSILRRRFLQAGAAFAAASFLPTGISRAAGVDERRLTIAPGRASLLGKDKPESDVWTYDGVVPGPLLRVRQGQPVRILVENRLDEDTTVHWHGIRLPNDMDGVPGLTQPPIRPGETFTYEFTPPDAGTFWYHPHANSLEQLGRGLAGVLIVDEIDPVAVDRDLLWVLRDWRVTLEGQIASGFGNMMEAGMSGRVGNIVTLNGAVPGDQPVRAGERVRLRLVNVSLARIMGLRFEGHDPLVVAIDGQPCEPHRPEDGRLLLGPAMRIDLMIDMTGVPGGRYRVTDDFYKGLEYELLVLAYSDEAPLRTTFPEPIALPLNPLPEPDLSAPDRHDLTLEGGMMSRMKEAGGMGRGMMQGMGGMMGMGQALWSINGTSMTGDGHADMPPLMSLARGKTHLITMRNLTAWWHPMHLHGFSFRVLTRNGAEAPYSQWADTVLMAPEDTVEVAFVADNPGDWMLHCHVTDHQMAGLMTVLRVANAGQEK</sequence>
<dbReference type="CDD" id="cd13906">
    <property type="entry name" value="CuRO_3_CumA_like"/>
    <property type="match status" value="1"/>
</dbReference>
<dbReference type="SUPFAM" id="SSF49503">
    <property type="entry name" value="Cupredoxins"/>
    <property type="match status" value="3"/>
</dbReference>
<proteinExistence type="predicted"/>
<feature type="domain" description="Plastocyanin-like" evidence="4">
    <location>
        <begin position="208"/>
        <end position="286"/>
    </location>
</feature>
<feature type="chain" id="PRO_5045886569" evidence="3">
    <location>
        <begin position="21"/>
        <end position="486"/>
    </location>
</feature>
<dbReference type="PROSITE" id="PS00080">
    <property type="entry name" value="MULTICOPPER_OXIDASE2"/>
    <property type="match status" value="1"/>
</dbReference>
<evidence type="ECO:0000313" key="7">
    <source>
        <dbReference type="EMBL" id="MEX0408806.1"/>
    </source>
</evidence>
<dbReference type="InterPro" id="IPR006311">
    <property type="entry name" value="TAT_signal"/>
</dbReference>
<feature type="domain" description="Plastocyanin-like" evidence="6">
    <location>
        <begin position="53"/>
        <end position="157"/>
    </location>
</feature>
<dbReference type="InterPro" id="IPR001117">
    <property type="entry name" value="Cu-oxidase_2nd"/>
</dbReference>
<dbReference type="EMBL" id="JBDPGJ010000006">
    <property type="protein sequence ID" value="MEX0408806.1"/>
    <property type="molecule type" value="Genomic_DNA"/>
</dbReference>
<dbReference type="InterPro" id="IPR002355">
    <property type="entry name" value="Cu_oxidase_Cu_BS"/>
</dbReference>
<comment type="caution">
    <text evidence="7">The sequence shown here is derived from an EMBL/GenBank/DDBJ whole genome shotgun (WGS) entry which is preliminary data.</text>
</comment>
<dbReference type="InterPro" id="IPR011706">
    <property type="entry name" value="Cu-oxidase_C"/>
</dbReference>
<dbReference type="PANTHER" id="PTHR11709">
    <property type="entry name" value="MULTI-COPPER OXIDASE"/>
    <property type="match status" value="1"/>
</dbReference>
<dbReference type="Pfam" id="PF00394">
    <property type="entry name" value="Cu-oxidase"/>
    <property type="match status" value="1"/>
</dbReference>
<evidence type="ECO:0000256" key="2">
    <source>
        <dbReference type="ARBA" id="ARBA00023002"/>
    </source>
</evidence>
<evidence type="ECO:0000313" key="8">
    <source>
        <dbReference type="Proteomes" id="UP001556692"/>
    </source>
</evidence>
<dbReference type="InterPro" id="IPR033138">
    <property type="entry name" value="Cu_oxidase_CS"/>
</dbReference>
<protein>
    <submittedName>
        <fullName evidence="7">Multicopper oxidase family protein</fullName>
    </submittedName>
</protein>
<accession>A0ABV3SPS9</accession>
<feature type="domain" description="Plastocyanin-like" evidence="5">
    <location>
        <begin position="385"/>
        <end position="481"/>
    </location>
</feature>
<evidence type="ECO:0000259" key="4">
    <source>
        <dbReference type="Pfam" id="PF00394"/>
    </source>
</evidence>